<dbReference type="AlphaFoldDB" id="C4IYW4"/>
<feature type="region of interest" description="Disordered" evidence="1">
    <location>
        <begin position="1"/>
        <end position="21"/>
    </location>
</feature>
<organism evidence="2">
    <name type="scientific">Zea mays</name>
    <name type="common">Maize</name>
    <dbReference type="NCBI Taxonomy" id="4577"/>
    <lineage>
        <taxon>Eukaryota</taxon>
        <taxon>Viridiplantae</taxon>
        <taxon>Streptophyta</taxon>
        <taxon>Embryophyta</taxon>
        <taxon>Tracheophyta</taxon>
        <taxon>Spermatophyta</taxon>
        <taxon>Magnoliopsida</taxon>
        <taxon>Liliopsida</taxon>
        <taxon>Poales</taxon>
        <taxon>Poaceae</taxon>
        <taxon>PACMAD clade</taxon>
        <taxon>Panicoideae</taxon>
        <taxon>Andropogonodae</taxon>
        <taxon>Andropogoneae</taxon>
        <taxon>Tripsacinae</taxon>
        <taxon>Zea</taxon>
    </lineage>
</organism>
<dbReference type="EMBL" id="BT083761">
    <property type="protein sequence ID" value="ACR34114.1"/>
    <property type="molecule type" value="mRNA"/>
</dbReference>
<evidence type="ECO:0000313" key="2">
    <source>
        <dbReference type="EMBL" id="ACR34114.1"/>
    </source>
</evidence>
<sequence>MLASFERNGRPSGLREFGTQK</sequence>
<name>C4IYW4_MAIZE</name>
<proteinExistence type="evidence at transcript level"/>
<protein>
    <submittedName>
        <fullName evidence="2">Uncharacterized protein</fullName>
    </submittedName>
</protein>
<accession>C4IYW4</accession>
<reference evidence="2" key="1">
    <citation type="journal article" date="2009" name="PLoS Genet.">
        <title>Sequencing, mapping, and analysis of 27,455 maize full-length cDNAs.</title>
        <authorList>
            <person name="Soderlund C."/>
            <person name="Descour A."/>
            <person name="Kudrna D."/>
            <person name="Bomhoff M."/>
            <person name="Boyd L."/>
            <person name="Currie J."/>
            <person name="Angelova A."/>
            <person name="Collura K."/>
            <person name="Wissotski M."/>
            <person name="Ashley E."/>
            <person name="Morrow D."/>
            <person name="Fernandes J."/>
            <person name="Walbot V."/>
            <person name="Yu Y."/>
        </authorList>
    </citation>
    <scope>NUCLEOTIDE SEQUENCE</scope>
    <source>
        <strain evidence="2">B73</strain>
    </source>
</reference>
<evidence type="ECO:0000256" key="1">
    <source>
        <dbReference type="SAM" id="MobiDB-lite"/>
    </source>
</evidence>